<accession>A0A409WHP7</accession>
<dbReference type="PANTHER" id="PTHR12911:SF8">
    <property type="entry name" value="KLAROID PROTEIN-RELATED"/>
    <property type="match status" value="1"/>
</dbReference>
<dbReference type="InterPro" id="IPR045119">
    <property type="entry name" value="SUN1-5"/>
</dbReference>
<feature type="domain" description="SUN" evidence="5">
    <location>
        <begin position="66"/>
        <end position="142"/>
    </location>
</feature>
<dbReference type="PANTHER" id="PTHR12911">
    <property type="entry name" value="SAD1/UNC-84-LIKE PROTEIN-RELATED"/>
    <property type="match status" value="1"/>
</dbReference>
<sequence length="209" mass="23794">MLSAYLVFFWHKKITIQRDAADLYWEDWVGRRDFASRFSGAQIVEFLTTPPPGAQQKPVHPAYLAIDSALDPTKCWNLDSSLAQIAIRFAGPVGIEHLTIDDIPKELLSNSEMRSAPRELVLWGFKHLNQSTARKPSQVSTSSRPMIFHDQFDFVLLRKVEYDIKAKQFIQTYPIKAHANSKVHECFPLDFLSGSRTVRAGASFFVPLQ</sequence>
<dbReference type="EMBL" id="NHTK01005480">
    <property type="protein sequence ID" value="PPQ78001.1"/>
    <property type="molecule type" value="Genomic_DNA"/>
</dbReference>
<keyword evidence="4" id="KW-0472">Membrane</keyword>
<dbReference type="Pfam" id="PF07738">
    <property type="entry name" value="Sad1_UNC"/>
    <property type="match status" value="1"/>
</dbReference>
<reference evidence="6 7" key="1">
    <citation type="journal article" date="2018" name="Evol. Lett.">
        <title>Horizontal gene cluster transfer increased hallucinogenic mushroom diversity.</title>
        <authorList>
            <person name="Reynolds H.T."/>
            <person name="Vijayakumar V."/>
            <person name="Gluck-Thaler E."/>
            <person name="Korotkin H.B."/>
            <person name="Matheny P.B."/>
            <person name="Slot J.C."/>
        </authorList>
    </citation>
    <scope>NUCLEOTIDE SEQUENCE [LARGE SCALE GENOMIC DNA]</scope>
    <source>
        <strain evidence="6 7">2629</strain>
    </source>
</reference>
<organism evidence="6 7">
    <name type="scientific">Panaeolus cyanescens</name>
    <dbReference type="NCBI Taxonomy" id="181874"/>
    <lineage>
        <taxon>Eukaryota</taxon>
        <taxon>Fungi</taxon>
        <taxon>Dikarya</taxon>
        <taxon>Basidiomycota</taxon>
        <taxon>Agaricomycotina</taxon>
        <taxon>Agaricomycetes</taxon>
        <taxon>Agaricomycetidae</taxon>
        <taxon>Agaricales</taxon>
        <taxon>Agaricineae</taxon>
        <taxon>Galeropsidaceae</taxon>
        <taxon>Panaeolus</taxon>
    </lineage>
</organism>
<keyword evidence="2" id="KW-0812">Transmembrane</keyword>
<evidence type="ECO:0000313" key="6">
    <source>
        <dbReference type="EMBL" id="PPQ78001.1"/>
    </source>
</evidence>
<dbReference type="AlphaFoldDB" id="A0A409WHP7"/>
<evidence type="ECO:0000256" key="1">
    <source>
        <dbReference type="ARBA" id="ARBA00004370"/>
    </source>
</evidence>
<gene>
    <name evidence="6" type="ORF">CVT24_006382</name>
</gene>
<evidence type="ECO:0000256" key="2">
    <source>
        <dbReference type="ARBA" id="ARBA00022692"/>
    </source>
</evidence>
<dbReference type="GO" id="GO:0034993">
    <property type="term" value="C:meiotic nuclear membrane microtubule tethering complex"/>
    <property type="evidence" value="ECO:0007669"/>
    <property type="project" value="TreeGrafter"/>
</dbReference>
<dbReference type="OrthoDB" id="342281at2759"/>
<dbReference type="Proteomes" id="UP000284842">
    <property type="component" value="Unassembled WGS sequence"/>
</dbReference>
<evidence type="ECO:0000259" key="5">
    <source>
        <dbReference type="Pfam" id="PF07738"/>
    </source>
</evidence>
<comment type="subcellular location">
    <subcellularLocation>
        <location evidence="1">Membrane</location>
    </subcellularLocation>
</comment>
<evidence type="ECO:0000313" key="7">
    <source>
        <dbReference type="Proteomes" id="UP000284842"/>
    </source>
</evidence>
<dbReference type="InterPro" id="IPR012919">
    <property type="entry name" value="SUN_dom"/>
</dbReference>
<evidence type="ECO:0000256" key="3">
    <source>
        <dbReference type="ARBA" id="ARBA00022989"/>
    </source>
</evidence>
<comment type="caution">
    <text evidence="6">The sequence shown here is derived from an EMBL/GenBank/DDBJ whole genome shotgun (WGS) entry which is preliminary data.</text>
</comment>
<protein>
    <recommendedName>
        <fullName evidence="5">SUN domain-containing protein</fullName>
    </recommendedName>
</protein>
<dbReference type="InParanoid" id="A0A409WHP7"/>
<evidence type="ECO:0000256" key="4">
    <source>
        <dbReference type="ARBA" id="ARBA00023136"/>
    </source>
</evidence>
<dbReference type="GO" id="GO:0043495">
    <property type="term" value="F:protein-membrane adaptor activity"/>
    <property type="evidence" value="ECO:0007669"/>
    <property type="project" value="TreeGrafter"/>
</dbReference>
<name>A0A409WHP7_9AGAR</name>
<dbReference type="Gene3D" id="2.60.120.260">
    <property type="entry name" value="Galactose-binding domain-like"/>
    <property type="match status" value="1"/>
</dbReference>
<proteinExistence type="predicted"/>
<keyword evidence="7" id="KW-1185">Reference proteome</keyword>
<keyword evidence="3" id="KW-1133">Transmembrane helix</keyword>